<dbReference type="PRINTS" id="PR00411">
    <property type="entry name" value="PNDRDTASEI"/>
</dbReference>
<dbReference type="Proteomes" id="UP000029640">
    <property type="component" value="Unassembled WGS sequence"/>
</dbReference>
<evidence type="ECO:0000256" key="6">
    <source>
        <dbReference type="ARBA" id="ARBA00023002"/>
    </source>
</evidence>
<organism evidence="8 9">
    <name type="scientific">Pseudohaliea rubra DSM 19751</name>
    <dbReference type="NCBI Taxonomy" id="1265313"/>
    <lineage>
        <taxon>Bacteria</taxon>
        <taxon>Pseudomonadati</taxon>
        <taxon>Pseudomonadota</taxon>
        <taxon>Gammaproteobacteria</taxon>
        <taxon>Cellvibrionales</taxon>
        <taxon>Halieaceae</taxon>
        <taxon>Pseudohaliea</taxon>
    </lineage>
</organism>
<evidence type="ECO:0000256" key="5">
    <source>
        <dbReference type="ARBA" id="ARBA00022857"/>
    </source>
</evidence>
<dbReference type="eggNOG" id="COG2072">
    <property type="taxonomic scope" value="Bacteria"/>
</dbReference>
<comment type="caution">
    <text evidence="8">The sequence shown here is derived from an EMBL/GenBank/DDBJ whole genome shotgun (WGS) entry which is preliminary data.</text>
</comment>
<name>A0A095VMY1_9GAMM</name>
<dbReference type="Pfam" id="PF00743">
    <property type="entry name" value="FMO-like"/>
    <property type="match status" value="1"/>
</dbReference>
<keyword evidence="3" id="KW-0285">Flavoprotein</keyword>
<keyword evidence="7 8" id="KW-0503">Monooxygenase</keyword>
<evidence type="ECO:0000256" key="2">
    <source>
        <dbReference type="ARBA" id="ARBA00010139"/>
    </source>
</evidence>
<keyword evidence="9" id="KW-1185">Reference proteome</keyword>
<dbReference type="InterPro" id="IPR051820">
    <property type="entry name" value="FAD-binding_MO"/>
</dbReference>
<dbReference type="PANTHER" id="PTHR43872">
    <property type="entry name" value="MONOOXYGENASE, PUTATIVE (AFU_ORTHOLOGUE AFUA_8G02570)-RELATED"/>
    <property type="match status" value="1"/>
</dbReference>
<sequence length="498" mass="55829">MTTATERVDVVIVGAGLSGIGAAWHLQQHCPEHGYLILEARDAIGGTWDLFRYPGIRSDSDMHTLGYKFRPWRDGKAIADGPAIRSYVRDTAREGGIDSHIRFSQRLLEAHWDSGAAEWRLVIEDGKRGGQRELRAGFLLMCAGYYRYDRGHTPDYPGRDDYRGTFIHPQFWPEELAYAGKRVVVIGSGATAMTLVPALAEKAAEVVMLQRSPTWVISRPARDRLANALRAFLPDTWAYALTRLKNTALQQWFYRRSREAPEKVRRVLLRRLRKALGPGYDVARHFTPSYNPWDQRLCLVPDGDLFEVLRAGRARVVTDTIERLTEGGVRLTSGEELPADIIVSATGLEVEVLGGVRFSVDGEPVDFARTWTYKGIMCSGVPNLVSVFGYINASWTLRADLTAEWACRLLKHLDTNGFAAATPTLPAALATMPARDWIDDFSPGYLARVMHRFPRQGDRAPWVNPQDYRADRALFLEAPIDDDALIFSRADRGADRAA</sequence>
<dbReference type="EMBL" id="AUVB01000085">
    <property type="protein sequence ID" value="KGE02725.1"/>
    <property type="molecule type" value="Genomic_DNA"/>
</dbReference>
<evidence type="ECO:0000313" key="9">
    <source>
        <dbReference type="Proteomes" id="UP000029640"/>
    </source>
</evidence>
<keyword evidence="6" id="KW-0560">Oxidoreductase</keyword>
<proteinExistence type="inferred from homology"/>
<dbReference type="RefSeq" id="WP_035514126.1">
    <property type="nucleotide sequence ID" value="NZ_KN234747.1"/>
</dbReference>
<evidence type="ECO:0000256" key="4">
    <source>
        <dbReference type="ARBA" id="ARBA00022827"/>
    </source>
</evidence>
<gene>
    <name evidence="8" type="ORF">HRUBRA_02703</name>
</gene>
<dbReference type="GO" id="GO:0050661">
    <property type="term" value="F:NADP binding"/>
    <property type="evidence" value="ECO:0007669"/>
    <property type="project" value="InterPro"/>
</dbReference>
<comment type="similarity">
    <text evidence="2">Belongs to the FAD-binding monooxygenase family.</text>
</comment>
<dbReference type="Pfam" id="PF13450">
    <property type="entry name" value="NAD_binding_8"/>
    <property type="match status" value="1"/>
</dbReference>
<dbReference type="GO" id="GO:0050660">
    <property type="term" value="F:flavin adenine dinucleotide binding"/>
    <property type="evidence" value="ECO:0007669"/>
    <property type="project" value="InterPro"/>
</dbReference>
<dbReference type="HOGENOM" id="CLU_032067_2_0_6"/>
<dbReference type="FunFam" id="3.50.50.60:FF:000228">
    <property type="entry name" value="FAD-containing monooxygenase EthA"/>
    <property type="match status" value="1"/>
</dbReference>
<dbReference type="PANTHER" id="PTHR43872:SF1">
    <property type="entry name" value="MONOOXYGENASE, PUTATIVE (AFU_ORTHOLOGUE AFUA_8G02570)-RELATED"/>
    <property type="match status" value="1"/>
</dbReference>
<keyword evidence="4" id="KW-0274">FAD</keyword>
<evidence type="ECO:0000256" key="3">
    <source>
        <dbReference type="ARBA" id="ARBA00022630"/>
    </source>
</evidence>
<evidence type="ECO:0000313" key="8">
    <source>
        <dbReference type="EMBL" id="KGE02725.1"/>
    </source>
</evidence>
<dbReference type="SUPFAM" id="SSF51905">
    <property type="entry name" value="FAD/NAD(P)-binding domain"/>
    <property type="match status" value="1"/>
</dbReference>
<dbReference type="OrthoDB" id="312624at2"/>
<dbReference type="PATRIC" id="fig|1265313.6.peg.2662"/>
<dbReference type="STRING" id="1265313.HRUBRA_02703"/>
<protein>
    <submittedName>
        <fullName evidence="8">Monooxygenase, flavin-binding protein family</fullName>
    </submittedName>
</protein>
<dbReference type="GO" id="GO:0004499">
    <property type="term" value="F:N,N-dimethylaniline monooxygenase activity"/>
    <property type="evidence" value="ECO:0007669"/>
    <property type="project" value="InterPro"/>
</dbReference>
<accession>A0A095VMY1</accession>
<keyword evidence="5" id="KW-0521">NADP</keyword>
<dbReference type="Gene3D" id="3.50.50.60">
    <property type="entry name" value="FAD/NAD(P)-binding domain"/>
    <property type="match status" value="3"/>
</dbReference>
<reference evidence="8 9" key="1">
    <citation type="journal article" date="2014" name="Genome Announc.">
        <title>Genome Sequence of Gammaproteobacterial Pseudohaliea rubra Type Strain DSM 19751, Isolated from Coastal Seawater of the Mediterranean Sea.</title>
        <authorList>
            <person name="Spring S."/>
            <person name="Fiebig A."/>
            <person name="Riedel T."/>
            <person name="Goker M."/>
            <person name="Klenk H.P."/>
        </authorList>
    </citation>
    <scope>NUCLEOTIDE SEQUENCE [LARGE SCALE GENOMIC DNA]</scope>
    <source>
        <strain evidence="8 9">DSM 19751</strain>
    </source>
</reference>
<dbReference type="InterPro" id="IPR020946">
    <property type="entry name" value="Flavin_mOase-like"/>
</dbReference>
<dbReference type="InterPro" id="IPR036188">
    <property type="entry name" value="FAD/NAD-bd_sf"/>
</dbReference>
<comment type="cofactor">
    <cofactor evidence="1">
        <name>FAD</name>
        <dbReference type="ChEBI" id="CHEBI:57692"/>
    </cofactor>
</comment>
<evidence type="ECO:0000256" key="7">
    <source>
        <dbReference type="ARBA" id="ARBA00023033"/>
    </source>
</evidence>
<dbReference type="AlphaFoldDB" id="A0A095VMY1"/>
<evidence type="ECO:0000256" key="1">
    <source>
        <dbReference type="ARBA" id="ARBA00001974"/>
    </source>
</evidence>